<dbReference type="InterPro" id="IPR001254">
    <property type="entry name" value="Trypsin_dom"/>
</dbReference>
<feature type="domain" description="Peptidase S1" evidence="2">
    <location>
        <begin position="108"/>
        <end position="352"/>
    </location>
</feature>
<comment type="caution">
    <text evidence="3">The sequence shown here is derived from an EMBL/GenBank/DDBJ whole genome shotgun (WGS) entry which is preliminary data.</text>
</comment>
<reference evidence="3 4" key="1">
    <citation type="submission" date="2024-03" db="EMBL/GenBank/DDBJ databases">
        <title>The genome assembly and annotation of the cricket Gryllus longicercus Weissman &amp; Gray.</title>
        <authorList>
            <person name="Szrajer S."/>
            <person name="Gray D."/>
            <person name="Ylla G."/>
        </authorList>
    </citation>
    <scope>NUCLEOTIDE SEQUENCE [LARGE SCALE GENOMIC DNA]</scope>
    <source>
        <strain evidence="3">DAG 2021-001</strain>
        <tissue evidence="3">Whole body minus gut</tissue>
    </source>
</reference>
<sequence length="355" mass="37856">MALHSWLLAALCLGAARAVVFEGGDPFREDAICSPPESSRPVGLCKRPHSCPVNRDGSWLPNCGLPGADANMQCCAHPSLPHPQGGRRSRRACLQFTKAKQHCDFQPPAAGSEVRIGDFPYFAGLGYKTRTGDGKTSWACGGALISENFVLTAANCARGSPSFGAPAKVRLGAVTFREGEGAGPDAQELDVAQVILHPAYNASSTRNNIALLRLADSARLTRAVYPACLFPEEQLPIHRVVLAGAGARSAERSDVGKLSKVDLPVVPFGKCQEIYKHSNTYIDELTTICAGEKGRDACVGDSGAPVVQKEAAPLCNYQIVGITSFGFRQCGSQPAVYTKVQAFLPWIEETVWGRS</sequence>
<evidence type="ECO:0000313" key="4">
    <source>
        <dbReference type="Proteomes" id="UP001378592"/>
    </source>
</evidence>
<feature type="signal peptide" evidence="1">
    <location>
        <begin position="1"/>
        <end position="18"/>
    </location>
</feature>
<dbReference type="PROSITE" id="PS50240">
    <property type="entry name" value="TRYPSIN_DOM"/>
    <property type="match status" value="1"/>
</dbReference>
<dbReference type="CDD" id="cd00190">
    <property type="entry name" value="Tryp_SPc"/>
    <property type="match status" value="1"/>
</dbReference>
<dbReference type="SUPFAM" id="SSF50494">
    <property type="entry name" value="Trypsin-like serine proteases"/>
    <property type="match status" value="1"/>
</dbReference>
<accession>A0AAN9Z367</accession>
<evidence type="ECO:0000256" key="1">
    <source>
        <dbReference type="SAM" id="SignalP"/>
    </source>
</evidence>
<name>A0AAN9Z367_9ORTH</name>
<dbReference type="GO" id="GO:0004252">
    <property type="term" value="F:serine-type endopeptidase activity"/>
    <property type="evidence" value="ECO:0007669"/>
    <property type="project" value="InterPro"/>
</dbReference>
<dbReference type="PRINTS" id="PR00722">
    <property type="entry name" value="CHYMOTRYPSIN"/>
</dbReference>
<dbReference type="InterPro" id="IPR009003">
    <property type="entry name" value="Peptidase_S1_PA"/>
</dbReference>
<evidence type="ECO:0000259" key="2">
    <source>
        <dbReference type="PROSITE" id="PS50240"/>
    </source>
</evidence>
<organism evidence="3 4">
    <name type="scientific">Gryllus longicercus</name>
    <dbReference type="NCBI Taxonomy" id="2509291"/>
    <lineage>
        <taxon>Eukaryota</taxon>
        <taxon>Metazoa</taxon>
        <taxon>Ecdysozoa</taxon>
        <taxon>Arthropoda</taxon>
        <taxon>Hexapoda</taxon>
        <taxon>Insecta</taxon>
        <taxon>Pterygota</taxon>
        <taxon>Neoptera</taxon>
        <taxon>Polyneoptera</taxon>
        <taxon>Orthoptera</taxon>
        <taxon>Ensifera</taxon>
        <taxon>Gryllidea</taxon>
        <taxon>Grylloidea</taxon>
        <taxon>Gryllidae</taxon>
        <taxon>Gryllinae</taxon>
        <taxon>Gryllus</taxon>
    </lineage>
</organism>
<dbReference type="EMBL" id="JAZDUA010000332">
    <property type="protein sequence ID" value="KAK7794497.1"/>
    <property type="molecule type" value="Genomic_DNA"/>
</dbReference>
<feature type="chain" id="PRO_5042846857" description="Peptidase S1 domain-containing protein" evidence="1">
    <location>
        <begin position="19"/>
        <end position="355"/>
    </location>
</feature>
<dbReference type="SMART" id="SM00020">
    <property type="entry name" value="Tryp_SPc"/>
    <property type="match status" value="1"/>
</dbReference>
<dbReference type="InterPro" id="IPR001314">
    <property type="entry name" value="Peptidase_S1A"/>
</dbReference>
<evidence type="ECO:0000313" key="3">
    <source>
        <dbReference type="EMBL" id="KAK7794497.1"/>
    </source>
</evidence>
<dbReference type="PANTHER" id="PTHR24260:SF136">
    <property type="entry name" value="GH08193P-RELATED"/>
    <property type="match status" value="1"/>
</dbReference>
<dbReference type="Pfam" id="PF00089">
    <property type="entry name" value="Trypsin"/>
    <property type="match status" value="1"/>
</dbReference>
<protein>
    <recommendedName>
        <fullName evidence="2">Peptidase S1 domain-containing protein</fullName>
    </recommendedName>
</protein>
<dbReference type="InterPro" id="IPR043504">
    <property type="entry name" value="Peptidase_S1_PA_chymotrypsin"/>
</dbReference>
<dbReference type="GO" id="GO:0006508">
    <property type="term" value="P:proteolysis"/>
    <property type="evidence" value="ECO:0007669"/>
    <property type="project" value="InterPro"/>
</dbReference>
<gene>
    <name evidence="3" type="ORF">R5R35_004716</name>
</gene>
<keyword evidence="1" id="KW-0732">Signal</keyword>
<dbReference type="InterPro" id="IPR051333">
    <property type="entry name" value="CLIP_Serine_Protease"/>
</dbReference>
<dbReference type="AlphaFoldDB" id="A0AAN9Z367"/>
<dbReference type="Gene3D" id="2.40.10.10">
    <property type="entry name" value="Trypsin-like serine proteases"/>
    <property type="match status" value="2"/>
</dbReference>
<keyword evidence="4" id="KW-1185">Reference proteome</keyword>
<dbReference type="Proteomes" id="UP001378592">
    <property type="component" value="Unassembled WGS sequence"/>
</dbReference>
<proteinExistence type="predicted"/>
<dbReference type="PANTHER" id="PTHR24260">
    <property type="match status" value="1"/>
</dbReference>